<dbReference type="AlphaFoldDB" id="A0ABD6CHY8"/>
<dbReference type="RefSeq" id="WP_247378521.1">
    <property type="nucleotide sequence ID" value="NZ_JALLGV010000005.1"/>
</dbReference>
<reference evidence="1 2" key="1">
    <citation type="journal article" date="2019" name="Int. J. Syst. Evol. Microbiol.">
        <title>The Global Catalogue of Microorganisms (GCM) 10K type strain sequencing project: providing services to taxonomists for standard genome sequencing and annotation.</title>
        <authorList>
            <consortium name="The Broad Institute Genomics Platform"/>
            <consortium name="The Broad Institute Genome Sequencing Center for Infectious Disease"/>
            <person name="Wu L."/>
            <person name="Ma J."/>
        </authorList>
    </citation>
    <scope>NUCLEOTIDE SEQUENCE [LARGE SCALE GENOMIC DNA]</scope>
    <source>
        <strain evidence="1 2">CGMCC 1.12125</strain>
    </source>
</reference>
<keyword evidence="2" id="KW-1185">Reference proteome</keyword>
<dbReference type="EMBL" id="JBHUDJ010000014">
    <property type="protein sequence ID" value="MFD1588867.1"/>
    <property type="molecule type" value="Genomic_DNA"/>
</dbReference>
<proteinExistence type="predicted"/>
<comment type="caution">
    <text evidence="1">The sequence shown here is derived from an EMBL/GenBank/DDBJ whole genome shotgun (WGS) entry which is preliminary data.</text>
</comment>
<dbReference type="InterPro" id="IPR055551">
    <property type="entry name" value="DUF7127"/>
</dbReference>
<organism evidence="1 2">
    <name type="scientific">Halorientalis brevis</name>
    <dbReference type="NCBI Taxonomy" id="1126241"/>
    <lineage>
        <taxon>Archaea</taxon>
        <taxon>Methanobacteriati</taxon>
        <taxon>Methanobacteriota</taxon>
        <taxon>Stenosarchaea group</taxon>
        <taxon>Halobacteria</taxon>
        <taxon>Halobacteriales</taxon>
        <taxon>Haloarculaceae</taxon>
        <taxon>Halorientalis</taxon>
    </lineage>
</organism>
<evidence type="ECO:0000313" key="2">
    <source>
        <dbReference type="Proteomes" id="UP001597119"/>
    </source>
</evidence>
<protein>
    <submittedName>
        <fullName evidence="1">Hsp20/alpha crystallin family protein</fullName>
    </submittedName>
</protein>
<evidence type="ECO:0000313" key="1">
    <source>
        <dbReference type="EMBL" id="MFD1588867.1"/>
    </source>
</evidence>
<sequence>MNGREQFIESEGPVSRMQYDDGSAVFAADVGVGREASVDVVGDTVIIVTDDDEQYEFELPVSEDDDESAQVFMKNGVLTVEVKA</sequence>
<accession>A0ABD6CHY8</accession>
<dbReference type="Pfam" id="PF23444">
    <property type="entry name" value="DUF7127"/>
    <property type="match status" value="1"/>
</dbReference>
<name>A0ABD6CHY8_9EURY</name>
<gene>
    <name evidence="1" type="ORF">ACFR9U_17965</name>
</gene>
<dbReference type="Proteomes" id="UP001597119">
    <property type="component" value="Unassembled WGS sequence"/>
</dbReference>